<evidence type="ECO:0000256" key="9">
    <source>
        <dbReference type="ARBA" id="ARBA00023136"/>
    </source>
</evidence>
<dbReference type="PANTHER" id="PTHR32552">
    <property type="entry name" value="FERRICHROME IRON RECEPTOR-RELATED"/>
    <property type="match status" value="1"/>
</dbReference>
<protein>
    <submittedName>
        <fullName evidence="16">TonB-dependent receptor</fullName>
    </submittedName>
</protein>
<dbReference type="OrthoDB" id="7051185at2"/>
<feature type="chain" id="PRO_5004198130" evidence="13">
    <location>
        <begin position="25"/>
        <end position="843"/>
    </location>
</feature>
<evidence type="ECO:0000256" key="6">
    <source>
        <dbReference type="ARBA" id="ARBA00023004"/>
    </source>
</evidence>
<evidence type="ECO:0000256" key="4">
    <source>
        <dbReference type="ARBA" id="ARBA00022496"/>
    </source>
</evidence>
<dbReference type="Pfam" id="PF00593">
    <property type="entry name" value="TonB_dep_Rec_b-barrel"/>
    <property type="match status" value="1"/>
</dbReference>
<accession>Q1YPG5</accession>
<dbReference type="SUPFAM" id="SSF56935">
    <property type="entry name" value="Porins"/>
    <property type="match status" value="1"/>
</dbReference>
<dbReference type="InterPro" id="IPR000531">
    <property type="entry name" value="Beta-barrel_TonB"/>
</dbReference>
<keyword evidence="3 11" id="KW-1134">Transmembrane beta strand</keyword>
<keyword evidence="16" id="KW-0675">Receptor</keyword>
<keyword evidence="9 11" id="KW-0472">Membrane</keyword>
<dbReference type="GO" id="GO:0009279">
    <property type="term" value="C:cell outer membrane"/>
    <property type="evidence" value="ECO:0007669"/>
    <property type="project" value="UniProtKB-SubCell"/>
</dbReference>
<dbReference type="AlphaFoldDB" id="Q1YPG5"/>
<feature type="signal peptide" evidence="13">
    <location>
        <begin position="1"/>
        <end position="24"/>
    </location>
</feature>
<evidence type="ECO:0000256" key="2">
    <source>
        <dbReference type="ARBA" id="ARBA00022448"/>
    </source>
</evidence>
<dbReference type="EMBL" id="AAPI01000010">
    <property type="protein sequence ID" value="EAS46070.1"/>
    <property type="molecule type" value="Genomic_DNA"/>
</dbReference>
<keyword evidence="4" id="KW-0410">Iron transport</keyword>
<evidence type="ECO:0000259" key="15">
    <source>
        <dbReference type="Pfam" id="PF07715"/>
    </source>
</evidence>
<proteinExistence type="inferred from homology"/>
<comment type="caution">
    <text evidence="16">The sequence shown here is derived from an EMBL/GenBank/DDBJ whole genome shotgun (WGS) entry which is preliminary data.</text>
</comment>
<name>Q1YPG5_9GAMM</name>
<evidence type="ECO:0000256" key="7">
    <source>
        <dbReference type="ARBA" id="ARBA00023065"/>
    </source>
</evidence>
<evidence type="ECO:0000256" key="13">
    <source>
        <dbReference type="SAM" id="SignalP"/>
    </source>
</evidence>
<feature type="domain" description="TonB-dependent receptor-like beta-barrel" evidence="14">
    <location>
        <begin position="295"/>
        <end position="807"/>
    </location>
</feature>
<evidence type="ECO:0000256" key="1">
    <source>
        <dbReference type="ARBA" id="ARBA00004571"/>
    </source>
</evidence>
<dbReference type="STRING" id="314287.GB2207_02855"/>
<keyword evidence="5 11" id="KW-0812">Transmembrane</keyword>
<keyword evidence="8 12" id="KW-0798">TonB box</keyword>
<gene>
    <name evidence="16" type="ORF">GB2207_02855</name>
</gene>
<dbReference type="PROSITE" id="PS52016">
    <property type="entry name" value="TONB_DEPENDENT_REC_3"/>
    <property type="match status" value="1"/>
</dbReference>
<evidence type="ECO:0000256" key="8">
    <source>
        <dbReference type="ARBA" id="ARBA00023077"/>
    </source>
</evidence>
<dbReference type="InterPro" id="IPR012910">
    <property type="entry name" value="Plug_dom"/>
</dbReference>
<dbReference type="Gene3D" id="2.40.170.20">
    <property type="entry name" value="TonB-dependent receptor, beta-barrel domain"/>
    <property type="match status" value="2"/>
</dbReference>
<keyword evidence="10 11" id="KW-0998">Cell outer membrane</keyword>
<keyword evidence="7" id="KW-0406">Ion transport</keyword>
<dbReference type="eggNOG" id="COG4774">
    <property type="taxonomic scope" value="Bacteria"/>
</dbReference>
<evidence type="ECO:0000256" key="5">
    <source>
        <dbReference type="ARBA" id="ARBA00022692"/>
    </source>
</evidence>
<keyword evidence="17" id="KW-1185">Reference proteome</keyword>
<comment type="similarity">
    <text evidence="11 12">Belongs to the TonB-dependent receptor family.</text>
</comment>
<keyword evidence="6" id="KW-0408">Iron</keyword>
<feature type="domain" description="TonB-dependent receptor plug" evidence="15">
    <location>
        <begin position="42"/>
        <end position="147"/>
    </location>
</feature>
<organism evidence="16 17">
    <name type="scientific">gamma proteobacterium HTCC2207</name>
    <dbReference type="NCBI Taxonomy" id="314287"/>
    <lineage>
        <taxon>Bacteria</taxon>
        <taxon>Pseudomonadati</taxon>
        <taxon>Pseudomonadota</taxon>
        <taxon>Gammaproteobacteria</taxon>
        <taxon>Cellvibrionales</taxon>
        <taxon>Porticoccaceae</taxon>
        <taxon>SAR92 clade</taxon>
    </lineage>
</organism>
<comment type="subcellular location">
    <subcellularLocation>
        <location evidence="1 11">Cell outer membrane</location>
        <topology evidence="1 11">Multi-pass membrane protein</topology>
    </subcellularLocation>
</comment>
<dbReference type="InterPro" id="IPR036942">
    <property type="entry name" value="Beta-barrel_TonB_sf"/>
</dbReference>
<keyword evidence="2 11" id="KW-0813">Transport</keyword>
<dbReference type="Proteomes" id="UP000005555">
    <property type="component" value="Unassembled WGS sequence"/>
</dbReference>
<evidence type="ECO:0000313" key="16">
    <source>
        <dbReference type="EMBL" id="EAS46070.1"/>
    </source>
</evidence>
<evidence type="ECO:0000256" key="12">
    <source>
        <dbReference type="RuleBase" id="RU003357"/>
    </source>
</evidence>
<sequence length="843" mass="91518">MKAINSRNVMAMAIMASLATTSVAEITIEEIVVSARKRAENLQEVPIAVTAFTEAQIESAGIQRPADFISLMPNVTMVDSANVGDTQVSIRGIVSTRDAESTFAYVVDGVLVTNPNGFNEELMDVSQIEVLKGPQGALYGRNAVAGAIIVTTNRPDEEFEGKVKVGAGNNGSKNASLTLSGGLAEGVLGRVSVSQRETDGHYSNALTGASSVDFLEDTTVRGRVIWDVNEELSLDFRGGMSEVSGGAINFNAVFAIPAFAAGFGPTFFKDVNEHEFIFSNNVPGENEQETTEFSIKADWDRDGVDVTAILSYSDLEEYLLSDGTSATFYGYELTDACQADRATLNNAPTAFGGADRSDLFGDFFGPFGVFPGNGGADPDFTGIYGPYTPTACDGYQYQERNQSDTSLEIRLTSDDDADISWIAGVYAAEIEREVVVAYGADTGNGFLRQGYVGPTGPNPTDLMFSDQFDTSVMAIFGQLEFDISDDMEIAVAGRFDREERDVRNQVPNEAGSGLNINSSGSINPAFASNPNGIPKRSATFSQFQPKVTWSWNAAEDLNLYASWGVGFRSGGFNSIGSEALLDLWYGDTCPSFVPSCGDPGVAVDANLSVQDEYKKEVSTSFEFGSKMEFFDNRLRVNAAVFQTEVEDNQFFEFFAGPFGLMRVVTTIDELEIQGFEMDFNAVVTENLSVFGGAGFLDSEIIQNDHRPLSEGNEAPQSPDRTYNLGAQFEMAVSSGVEMTARLDWQYVGEMAFHTLQGEATPTIWQVFNGPGLTQDMSKAKRDAYDTLNARISFDAENWGVTIWGRNVTDEKYLEEIIPAPEFGGSFIHPGAKDSYGIDFNYRF</sequence>
<evidence type="ECO:0000256" key="10">
    <source>
        <dbReference type="ARBA" id="ARBA00023237"/>
    </source>
</evidence>
<evidence type="ECO:0000259" key="14">
    <source>
        <dbReference type="Pfam" id="PF00593"/>
    </source>
</evidence>
<dbReference type="PANTHER" id="PTHR32552:SF81">
    <property type="entry name" value="TONB-DEPENDENT OUTER MEMBRANE RECEPTOR"/>
    <property type="match status" value="1"/>
</dbReference>
<evidence type="ECO:0000256" key="11">
    <source>
        <dbReference type="PROSITE-ProRule" id="PRU01360"/>
    </source>
</evidence>
<evidence type="ECO:0000256" key="3">
    <source>
        <dbReference type="ARBA" id="ARBA00022452"/>
    </source>
</evidence>
<reference evidence="16 17" key="1">
    <citation type="submission" date="2006-03" db="EMBL/GenBank/DDBJ databases">
        <authorList>
            <person name="Giovannoni S.J."/>
            <person name="Cho J.-C."/>
            <person name="Ferriera S."/>
            <person name="Johnson J."/>
            <person name="Kravitz S."/>
            <person name="Halpern A."/>
            <person name="Remington K."/>
            <person name="Beeson K."/>
            <person name="Tran B."/>
            <person name="Rogers Y.-H."/>
            <person name="Friedman R."/>
            <person name="Venter J.C."/>
        </authorList>
    </citation>
    <scope>NUCLEOTIDE SEQUENCE [LARGE SCALE GENOMIC DNA]</scope>
    <source>
        <strain evidence="16 17">HTCC2207</strain>
    </source>
</reference>
<evidence type="ECO:0000313" key="17">
    <source>
        <dbReference type="Proteomes" id="UP000005555"/>
    </source>
</evidence>
<keyword evidence="13" id="KW-0732">Signal</keyword>
<dbReference type="GO" id="GO:0006826">
    <property type="term" value="P:iron ion transport"/>
    <property type="evidence" value="ECO:0007669"/>
    <property type="project" value="UniProtKB-KW"/>
</dbReference>
<dbReference type="HOGENOM" id="CLU_008287_15_0_6"/>
<dbReference type="Pfam" id="PF07715">
    <property type="entry name" value="Plug"/>
    <property type="match status" value="1"/>
</dbReference>
<dbReference type="InterPro" id="IPR039426">
    <property type="entry name" value="TonB-dep_rcpt-like"/>
</dbReference>